<name>A0A182WPL0_9DIPT</name>
<proteinExistence type="predicted"/>
<sequence length="85" mass="9180">MPVCMPPQAAVARFCEHSSSPVSCETRPRCFPALASGGFRCTCEPIEGRSISTVFRLCVSSSSCSQPRMFPPDVPLFAPSARLEL</sequence>
<accession>A0A182WPL0</accession>
<keyword evidence="2" id="KW-1185">Reference proteome</keyword>
<evidence type="ECO:0000313" key="2">
    <source>
        <dbReference type="Proteomes" id="UP000075920"/>
    </source>
</evidence>
<protein>
    <submittedName>
        <fullName evidence="1">Uncharacterized protein</fullName>
    </submittedName>
</protein>
<dbReference type="EnsemblMetazoa" id="AMIN014607-RA">
    <property type="protein sequence ID" value="AMIN014607-PA"/>
    <property type="gene ID" value="AMIN014607"/>
</dbReference>
<reference evidence="1" key="2">
    <citation type="submission" date="2020-05" db="UniProtKB">
        <authorList>
            <consortium name="EnsemblMetazoa"/>
        </authorList>
    </citation>
    <scope>IDENTIFICATION</scope>
    <source>
        <strain evidence="1">MINIMUS1</strain>
    </source>
</reference>
<dbReference type="Proteomes" id="UP000075920">
    <property type="component" value="Unassembled WGS sequence"/>
</dbReference>
<organism evidence="1 2">
    <name type="scientific">Anopheles minimus</name>
    <dbReference type="NCBI Taxonomy" id="112268"/>
    <lineage>
        <taxon>Eukaryota</taxon>
        <taxon>Metazoa</taxon>
        <taxon>Ecdysozoa</taxon>
        <taxon>Arthropoda</taxon>
        <taxon>Hexapoda</taxon>
        <taxon>Insecta</taxon>
        <taxon>Pterygota</taxon>
        <taxon>Neoptera</taxon>
        <taxon>Endopterygota</taxon>
        <taxon>Diptera</taxon>
        <taxon>Nematocera</taxon>
        <taxon>Culicoidea</taxon>
        <taxon>Culicidae</taxon>
        <taxon>Anophelinae</taxon>
        <taxon>Anopheles</taxon>
    </lineage>
</organism>
<dbReference type="AlphaFoldDB" id="A0A182WPL0"/>
<dbReference type="VEuPathDB" id="VectorBase:AMIN014607"/>
<evidence type="ECO:0000313" key="1">
    <source>
        <dbReference type="EnsemblMetazoa" id="AMIN014607-PA"/>
    </source>
</evidence>
<reference evidence="2" key="1">
    <citation type="submission" date="2013-03" db="EMBL/GenBank/DDBJ databases">
        <title>The Genome Sequence of Anopheles minimus MINIMUS1.</title>
        <authorList>
            <consortium name="The Broad Institute Genomics Platform"/>
            <person name="Neafsey D.E."/>
            <person name="Walton C."/>
            <person name="Walker B."/>
            <person name="Young S.K."/>
            <person name="Zeng Q."/>
            <person name="Gargeya S."/>
            <person name="Fitzgerald M."/>
            <person name="Haas B."/>
            <person name="Abouelleil A."/>
            <person name="Allen A.W."/>
            <person name="Alvarado L."/>
            <person name="Arachchi H.M."/>
            <person name="Berlin A.M."/>
            <person name="Chapman S.B."/>
            <person name="Gainer-Dewar J."/>
            <person name="Goldberg J."/>
            <person name="Griggs A."/>
            <person name="Gujja S."/>
            <person name="Hansen M."/>
            <person name="Howarth C."/>
            <person name="Imamovic A."/>
            <person name="Ireland A."/>
            <person name="Larimer J."/>
            <person name="McCowan C."/>
            <person name="Murphy C."/>
            <person name="Pearson M."/>
            <person name="Poon T.W."/>
            <person name="Priest M."/>
            <person name="Roberts A."/>
            <person name="Saif S."/>
            <person name="Shea T."/>
            <person name="Sisk P."/>
            <person name="Sykes S."/>
            <person name="Wortman J."/>
            <person name="Nusbaum C."/>
            <person name="Birren B."/>
        </authorList>
    </citation>
    <scope>NUCLEOTIDE SEQUENCE [LARGE SCALE GENOMIC DNA]</scope>
    <source>
        <strain evidence="2">MINIMUS1</strain>
    </source>
</reference>